<evidence type="ECO:0000256" key="1">
    <source>
        <dbReference type="SAM" id="MobiDB-lite"/>
    </source>
</evidence>
<organism evidence="2 3">
    <name type="scientific">Brassicogethes aeneus</name>
    <name type="common">Rape pollen beetle</name>
    <name type="synonym">Meligethes aeneus</name>
    <dbReference type="NCBI Taxonomy" id="1431903"/>
    <lineage>
        <taxon>Eukaryota</taxon>
        <taxon>Metazoa</taxon>
        <taxon>Ecdysozoa</taxon>
        <taxon>Arthropoda</taxon>
        <taxon>Hexapoda</taxon>
        <taxon>Insecta</taxon>
        <taxon>Pterygota</taxon>
        <taxon>Neoptera</taxon>
        <taxon>Endopterygota</taxon>
        <taxon>Coleoptera</taxon>
        <taxon>Polyphaga</taxon>
        <taxon>Cucujiformia</taxon>
        <taxon>Nitidulidae</taxon>
        <taxon>Meligethinae</taxon>
        <taxon>Brassicogethes</taxon>
    </lineage>
</organism>
<proteinExistence type="predicted"/>
<feature type="region of interest" description="Disordered" evidence="1">
    <location>
        <begin position="607"/>
        <end position="630"/>
    </location>
</feature>
<dbReference type="PANTHER" id="PTHR47018">
    <property type="entry name" value="CXC DOMAIN-CONTAINING PROTEIN-RELATED"/>
    <property type="match status" value="1"/>
</dbReference>
<gene>
    <name evidence="2" type="ORF">MELIAE_LOCUS3573</name>
</gene>
<name>A0A9P0AW05_BRAAE</name>
<protein>
    <submittedName>
        <fullName evidence="2">Uncharacterized protein</fullName>
    </submittedName>
</protein>
<accession>A0A9P0AW05</accession>
<feature type="compositionally biased region" description="Basic and acidic residues" evidence="1">
    <location>
        <begin position="790"/>
        <end position="799"/>
    </location>
</feature>
<reference evidence="2" key="1">
    <citation type="submission" date="2021-12" db="EMBL/GenBank/DDBJ databases">
        <authorList>
            <person name="King R."/>
        </authorList>
    </citation>
    <scope>NUCLEOTIDE SEQUENCE</scope>
</reference>
<dbReference type="Proteomes" id="UP001154078">
    <property type="component" value="Chromosome 2"/>
</dbReference>
<feature type="region of interest" description="Disordered" evidence="1">
    <location>
        <begin position="744"/>
        <end position="799"/>
    </location>
</feature>
<dbReference type="AlphaFoldDB" id="A0A9P0AW05"/>
<evidence type="ECO:0000313" key="3">
    <source>
        <dbReference type="Proteomes" id="UP001154078"/>
    </source>
</evidence>
<dbReference type="EMBL" id="OV121133">
    <property type="protein sequence ID" value="CAH0550853.1"/>
    <property type="molecule type" value="Genomic_DNA"/>
</dbReference>
<dbReference type="OrthoDB" id="6771101at2759"/>
<evidence type="ECO:0000313" key="2">
    <source>
        <dbReference type="EMBL" id="CAH0550853.1"/>
    </source>
</evidence>
<dbReference type="PANTHER" id="PTHR47018:SF3">
    <property type="entry name" value="MYCBP-ASSOCIATED PROTEIN"/>
    <property type="match status" value="1"/>
</dbReference>
<keyword evidence="3" id="KW-1185">Reference proteome</keyword>
<feature type="compositionally biased region" description="Polar residues" evidence="1">
    <location>
        <begin position="618"/>
        <end position="629"/>
    </location>
</feature>
<sequence length="829" mass="94243">MSDHIRSCLQLELPPSVKKRRLNTNYELCILCQISTKSPLVNPQNYENLLECLKKRDEWLDPLYVNICRRLGNISAEELKQHNAKWHKECYKSCTHKNNMSRIKKKFEEGKKGTCQEEEEPSTSYPGTTYTLRSKIPIYDKNQCFFCGQGIKTRSPLYCMETSASEARLRLAVQLSNNEIFKVRLGDCVNPGDALAKKIKYHKHCWNKYVVNVLRPKYQPKYEMLTVHEHATDVEFISTVFMYEMLSPRQASEANNKNVRHTRDMPLQVAVGLTVHSETRSKFLIQFLHNLGTSVEYNKVLRIETQIANEVIKRMEANEGRYIPPDLVKGRFVFCAADNIDFQEDTPYGKGTLHGTIMVVYQEEIKTDVPDFIVLSEPATRRSLQTIPNSIAELSNISVSNCKNNAIYNIQSTVNNKKQTKQLLDSNMLEDLVWMMMQVINIKESKDITESPVGSNFYLDDKCNLSEAVFSDAILKDATTMSTVGAELYNTFKTERIESGKTNFWDKISKVKLNLCKTACKKVRTVIANKIVDIKSDRSLFTRLLVASRSRPDINLKQSLGTYEFSAVPRSMFALDGSQLLCTNKSNLMKLLEQKACKTDKCAEDLTPSDPDQKDCTTGKSSNKTPSDSDNSKRFTVAIIDGMAEVQAMKKPLHVKTCYDLAVEFNKKLDHILSKYDETHLVFDTYKEKSLKSFVREKRNGKSQAVQFKITDTTNIGKISLKVLLSHDYNDDIRQEQMWEMQVLSSQRNNNKGDGEGATTLPNVNAGGMENSPGEDRLSGDGILETGSHSPHDIASEHPALRGVAPPLVGRWSKYISQVIVKRDYPNLY</sequence>